<dbReference type="Gene3D" id="3.40.50.150">
    <property type="entry name" value="Vaccinia Virus protein VP39"/>
    <property type="match status" value="1"/>
</dbReference>
<keyword evidence="2" id="KW-0808">Transferase</keyword>
<sequence>MGFYSDQVVPRILWAACGAKTARPLRRRVCRGLVGEVVEIGFGAGHNVPFYPPGVTAVSAVEPSDVAWRLADERVRDARVPVRRAGLDGQSLPFEDARFDSALSTWTLCTIPDAVAALRELRRVLKPGAPLHFLEHGLAPEGDRRVRRRQRRLEPLNMKLLGGCHLTRSAPDLLTAAGFTITSLDVFYDVGPKFLCADSLGTAVSR</sequence>
<dbReference type="PANTHER" id="PTHR45036:SF1">
    <property type="entry name" value="METHYLTRANSFERASE LIKE 7A"/>
    <property type="match status" value="1"/>
</dbReference>
<dbReference type="InterPro" id="IPR013216">
    <property type="entry name" value="Methyltransf_11"/>
</dbReference>
<dbReference type="EMBL" id="LGUV01000333">
    <property type="protein sequence ID" value="KOG47769.1"/>
    <property type="molecule type" value="Genomic_DNA"/>
</dbReference>
<dbReference type="Pfam" id="PF08241">
    <property type="entry name" value="Methyltransf_11"/>
    <property type="match status" value="1"/>
</dbReference>
<dbReference type="Proteomes" id="UP000037084">
    <property type="component" value="Unassembled WGS sequence"/>
</dbReference>
<dbReference type="AlphaFoldDB" id="A0A0L8MBS3"/>
<comment type="caution">
    <text evidence="2">The sequence shown here is derived from an EMBL/GenBank/DDBJ whole genome shotgun (WGS) entry which is preliminary data.</text>
</comment>
<organism evidence="2 3">
    <name type="scientific">Streptomyces virginiae</name>
    <name type="common">Streptomyces cinnamonensis</name>
    <dbReference type="NCBI Taxonomy" id="1961"/>
    <lineage>
        <taxon>Bacteria</taxon>
        <taxon>Bacillati</taxon>
        <taxon>Actinomycetota</taxon>
        <taxon>Actinomycetes</taxon>
        <taxon>Kitasatosporales</taxon>
        <taxon>Streptomycetaceae</taxon>
        <taxon>Streptomyces</taxon>
    </lineage>
</organism>
<dbReference type="SUPFAM" id="SSF53335">
    <property type="entry name" value="S-adenosyl-L-methionine-dependent methyltransferases"/>
    <property type="match status" value="1"/>
</dbReference>
<name>A0A0L8MBS3_STRVG</name>
<feature type="domain" description="Methyltransferase type 11" evidence="1">
    <location>
        <begin position="38"/>
        <end position="130"/>
    </location>
</feature>
<dbReference type="GO" id="GO:0008757">
    <property type="term" value="F:S-adenosylmethionine-dependent methyltransferase activity"/>
    <property type="evidence" value="ECO:0007669"/>
    <property type="project" value="InterPro"/>
</dbReference>
<keyword evidence="2" id="KW-0489">Methyltransferase</keyword>
<reference evidence="3" key="1">
    <citation type="submission" date="2015-07" db="EMBL/GenBank/DDBJ databases">
        <authorList>
            <consortium name="Consortium for Microbial Forensics and Genomics (microFORGE)"/>
            <person name="Knight B.M."/>
            <person name="Roberts D.P."/>
            <person name="Lin D."/>
            <person name="Hari K."/>
            <person name="Fletcher J."/>
            <person name="Melcher U."/>
            <person name="Blagden T."/>
            <person name="Winegar R.A."/>
        </authorList>
    </citation>
    <scope>NUCLEOTIDE SEQUENCE [LARGE SCALE GENOMIC DNA]</scope>
    <source>
        <strain evidence="3">NRRL B-1447</strain>
    </source>
</reference>
<dbReference type="InterPro" id="IPR052356">
    <property type="entry name" value="Thiol_S-MT"/>
</dbReference>
<dbReference type="CDD" id="cd02440">
    <property type="entry name" value="AdoMet_MTases"/>
    <property type="match status" value="1"/>
</dbReference>
<evidence type="ECO:0000313" key="2">
    <source>
        <dbReference type="EMBL" id="KOG47769.1"/>
    </source>
</evidence>
<protein>
    <submittedName>
        <fullName evidence="2">Methyltransferase type 11</fullName>
    </submittedName>
</protein>
<evidence type="ECO:0000313" key="3">
    <source>
        <dbReference type="Proteomes" id="UP000037084"/>
    </source>
</evidence>
<dbReference type="RefSeq" id="WP_053173297.1">
    <property type="nucleotide sequence ID" value="NZ_LGUV01000333.1"/>
</dbReference>
<evidence type="ECO:0000259" key="1">
    <source>
        <dbReference type="Pfam" id="PF08241"/>
    </source>
</evidence>
<proteinExistence type="predicted"/>
<gene>
    <name evidence="2" type="ORF">ADK75_22335</name>
</gene>
<accession>A0A0L8MBS3</accession>
<dbReference type="InterPro" id="IPR029063">
    <property type="entry name" value="SAM-dependent_MTases_sf"/>
</dbReference>
<dbReference type="PATRIC" id="fig|1961.12.peg.5023"/>
<dbReference type="GO" id="GO:0032259">
    <property type="term" value="P:methylation"/>
    <property type="evidence" value="ECO:0007669"/>
    <property type="project" value="UniProtKB-KW"/>
</dbReference>
<dbReference type="PANTHER" id="PTHR45036">
    <property type="entry name" value="METHYLTRANSFERASE LIKE 7B"/>
    <property type="match status" value="1"/>
</dbReference>
<dbReference type="OrthoDB" id="65624at2"/>